<dbReference type="PROSITE" id="PS50294">
    <property type="entry name" value="WD_REPEATS_REGION"/>
    <property type="match status" value="2"/>
</dbReference>
<dbReference type="SMART" id="SM00320">
    <property type="entry name" value="WD40"/>
    <property type="match status" value="7"/>
</dbReference>
<keyword evidence="3" id="KW-0677">Repeat</keyword>
<dbReference type="Proteomes" id="UP001150217">
    <property type="component" value="Unassembled WGS sequence"/>
</dbReference>
<keyword evidence="9" id="KW-1185">Reference proteome</keyword>
<dbReference type="Pfam" id="PF24807">
    <property type="entry name" value="WD40_CDC20-Fz"/>
    <property type="match status" value="1"/>
</dbReference>
<organism evidence="8 9">
    <name type="scientific">Lentinula lateritia</name>
    <dbReference type="NCBI Taxonomy" id="40482"/>
    <lineage>
        <taxon>Eukaryota</taxon>
        <taxon>Fungi</taxon>
        <taxon>Dikarya</taxon>
        <taxon>Basidiomycota</taxon>
        <taxon>Agaricomycotina</taxon>
        <taxon>Agaricomycetes</taxon>
        <taxon>Agaricomycetidae</taxon>
        <taxon>Agaricales</taxon>
        <taxon>Marasmiineae</taxon>
        <taxon>Omphalotaceae</taxon>
        <taxon>Lentinula</taxon>
    </lineage>
</organism>
<feature type="region of interest" description="Disordered" evidence="6">
    <location>
        <begin position="168"/>
        <end position="203"/>
    </location>
</feature>
<dbReference type="PRINTS" id="PR00320">
    <property type="entry name" value="GPROTEINBRPT"/>
</dbReference>
<dbReference type="PANTHER" id="PTHR19918:SF1">
    <property type="entry name" value="FIZZY-RELATED PROTEIN HOMOLOG"/>
    <property type="match status" value="1"/>
</dbReference>
<feature type="compositionally biased region" description="Polar residues" evidence="6">
    <location>
        <begin position="186"/>
        <end position="201"/>
    </location>
</feature>
<dbReference type="InterPro" id="IPR019775">
    <property type="entry name" value="WD40_repeat_CS"/>
</dbReference>
<feature type="compositionally biased region" description="Polar residues" evidence="6">
    <location>
        <begin position="169"/>
        <end position="178"/>
    </location>
</feature>
<keyword evidence="4" id="KW-0131">Cell cycle</keyword>
<dbReference type="EMBL" id="JANVFT010000025">
    <property type="protein sequence ID" value="KAJ4496832.1"/>
    <property type="molecule type" value="Genomic_DNA"/>
</dbReference>
<dbReference type="Gene3D" id="2.130.10.10">
    <property type="entry name" value="YVTN repeat-like/Quinoprotein amine dehydrogenase"/>
    <property type="match status" value="1"/>
</dbReference>
<evidence type="ECO:0000313" key="8">
    <source>
        <dbReference type="EMBL" id="KAJ4496832.1"/>
    </source>
</evidence>
<evidence type="ECO:0000256" key="3">
    <source>
        <dbReference type="ARBA" id="ARBA00022737"/>
    </source>
</evidence>
<name>A0ABQ8VKC6_9AGAR</name>
<evidence type="ECO:0000313" key="9">
    <source>
        <dbReference type="Proteomes" id="UP001150217"/>
    </source>
</evidence>
<comment type="similarity">
    <text evidence="1">Belongs to the WD repeat CDC20/Fizzy family.</text>
</comment>
<accession>A0ABQ8VKC6</accession>
<evidence type="ECO:0000256" key="6">
    <source>
        <dbReference type="SAM" id="MobiDB-lite"/>
    </source>
</evidence>
<dbReference type="PROSITE" id="PS50082">
    <property type="entry name" value="WD_REPEATS_2"/>
    <property type="match status" value="2"/>
</dbReference>
<feature type="repeat" description="WD" evidence="5">
    <location>
        <begin position="355"/>
        <end position="400"/>
    </location>
</feature>
<feature type="region of interest" description="Disordered" evidence="6">
    <location>
        <begin position="116"/>
        <end position="141"/>
    </location>
</feature>
<dbReference type="InterPro" id="IPR020472">
    <property type="entry name" value="WD40_PAC1"/>
</dbReference>
<feature type="repeat" description="WD" evidence="5">
    <location>
        <begin position="520"/>
        <end position="553"/>
    </location>
</feature>
<dbReference type="SUPFAM" id="SSF50998">
    <property type="entry name" value="Quinoprotein alcohol dehydrogenase-like"/>
    <property type="match status" value="1"/>
</dbReference>
<reference evidence="8" key="1">
    <citation type="submission" date="2022-08" db="EMBL/GenBank/DDBJ databases">
        <title>A Global Phylogenomic Analysis of the Shiitake Genus Lentinula.</title>
        <authorList>
            <consortium name="DOE Joint Genome Institute"/>
            <person name="Sierra-Patev S."/>
            <person name="Min B."/>
            <person name="Naranjo-Ortiz M."/>
            <person name="Looney B."/>
            <person name="Konkel Z."/>
            <person name="Slot J.C."/>
            <person name="Sakamoto Y."/>
            <person name="Steenwyk J.L."/>
            <person name="Rokas A."/>
            <person name="Carro J."/>
            <person name="Camarero S."/>
            <person name="Ferreira P."/>
            <person name="Molpeceres G."/>
            <person name="Ruiz-Duenas F.J."/>
            <person name="Serrano A."/>
            <person name="Henrissat B."/>
            <person name="Drula E."/>
            <person name="Hughes K.W."/>
            <person name="Mata J.L."/>
            <person name="Ishikawa N.K."/>
            <person name="Vargas-Isla R."/>
            <person name="Ushijima S."/>
            <person name="Smith C.A."/>
            <person name="Ahrendt S."/>
            <person name="Andreopoulos W."/>
            <person name="He G."/>
            <person name="Labutti K."/>
            <person name="Lipzen A."/>
            <person name="Ng V."/>
            <person name="Riley R."/>
            <person name="Sandor L."/>
            <person name="Barry K."/>
            <person name="Martinez A.T."/>
            <person name="Xiao Y."/>
            <person name="Gibbons J.G."/>
            <person name="Terashima K."/>
            <person name="Grigoriev I.V."/>
            <person name="Hibbett D.S."/>
        </authorList>
    </citation>
    <scope>NUCLEOTIDE SEQUENCE</scope>
    <source>
        <strain evidence="8">RHP3577 ss4</strain>
    </source>
</reference>
<evidence type="ECO:0000256" key="4">
    <source>
        <dbReference type="ARBA" id="ARBA00023306"/>
    </source>
</evidence>
<dbReference type="PANTHER" id="PTHR19918">
    <property type="entry name" value="CELL DIVISION CYCLE 20 CDC20 FIZZY -RELATED"/>
    <property type="match status" value="1"/>
</dbReference>
<evidence type="ECO:0000256" key="2">
    <source>
        <dbReference type="ARBA" id="ARBA00022574"/>
    </source>
</evidence>
<evidence type="ECO:0000256" key="5">
    <source>
        <dbReference type="PROSITE-ProRule" id="PRU00221"/>
    </source>
</evidence>
<comment type="caution">
    <text evidence="8">The sequence shown here is derived from an EMBL/GenBank/DDBJ whole genome shotgun (WGS) entry which is preliminary data.</text>
</comment>
<proteinExistence type="inferred from homology"/>
<protein>
    <submittedName>
        <fullName evidence="8">Quinon protein alcohol dehydrogenase-like superfamily</fullName>
    </submittedName>
</protein>
<feature type="compositionally biased region" description="Polar residues" evidence="6">
    <location>
        <begin position="116"/>
        <end position="128"/>
    </location>
</feature>
<dbReference type="InterPro" id="IPR056150">
    <property type="entry name" value="WD40_CDC20-Fz"/>
</dbReference>
<feature type="domain" description="CDC20/Fizzy WD40" evidence="7">
    <location>
        <begin position="219"/>
        <end position="551"/>
    </location>
</feature>
<evidence type="ECO:0000259" key="7">
    <source>
        <dbReference type="Pfam" id="PF24807"/>
    </source>
</evidence>
<evidence type="ECO:0000256" key="1">
    <source>
        <dbReference type="ARBA" id="ARBA00006445"/>
    </source>
</evidence>
<keyword evidence="2 5" id="KW-0853">WD repeat</keyword>
<dbReference type="PROSITE" id="PS00678">
    <property type="entry name" value="WD_REPEATS_1"/>
    <property type="match status" value="2"/>
</dbReference>
<dbReference type="InterPro" id="IPR033010">
    <property type="entry name" value="Cdc20/Fizzy"/>
</dbReference>
<feature type="region of interest" description="Disordered" evidence="6">
    <location>
        <begin position="40"/>
        <end position="71"/>
    </location>
</feature>
<gene>
    <name evidence="8" type="ORF">C8R41DRAFT_824938</name>
</gene>
<dbReference type="InterPro" id="IPR011047">
    <property type="entry name" value="Quinoprotein_ADH-like_sf"/>
</dbReference>
<sequence>MTVGIYGASLCEACTCLGAITPSSMSSLKNSQFGKRLRAFRGTGDENSPSRKRRRLNLGSLSSPTKSPTKRIRSLATAALDVTNTPSKRHKTRYSIGSEDRFVPYRDQNNLWASYSLDENANKPSPSVRQPMRRWSLPDPETERADDLFKSVLRSELAGSPIAYHSLSRKSQFENSPSRLDDPTDRSYQLSPLHPETSSLINKPRPEYRNVAKTPFRILDAPGLSDDFYTNLIDWAPSGVIAVGLDKHVYLWTGDNHKGGAKLCTAFDSKDEYTSLAWMKSGSTLAAGTAQGHLEIYDTSTLRLIRRYKDAHAHVAGKRIGSLSWTSDTLSSGSRDRMIKHWDFRDSSAKPFKQSAAHTQEVCGVKWSGDGGIQASLLASGGNDNRLCIWDLRGSIRESSTSAGWSSFVRNFVSDDEGVSGIAPLYRFRQHKAAVKGLAWDPHLSNVLASGAGQQDACIRLWNTATGTMTNEIRTGSQVCNLLWSTNSHELVSTHGYSTQTIPNQIRIWKYPSMNMVASLTGHTDCVQYVSLNPNGETIVTGGGDETLRFWNVFPGRTSGAKDENSRLDYGKLIR</sequence>
<dbReference type="InterPro" id="IPR015943">
    <property type="entry name" value="WD40/YVTN_repeat-like_dom_sf"/>
</dbReference>
<dbReference type="InterPro" id="IPR001680">
    <property type="entry name" value="WD40_rpt"/>
</dbReference>